<dbReference type="AlphaFoldDB" id="A0A6C0HW84"/>
<dbReference type="InterPro" id="IPR000182">
    <property type="entry name" value="GNAT_dom"/>
</dbReference>
<reference evidence="2" key="1">
    <citation type="journal article" date="2020" name="Nature">
        <title>Giant virus diversity and host interactions through global metagenomics.</title>
        <authorList>
            <person name="Schulz F."/>
            <person name="Roux S."/>
            <person name="Paez-Espino D."/>
            <person name="Jungbluth S."/>
            <person name="Walsh D.A."/>
            <person name="Denef V.J."/>
            <person name="McMahon K.D."/>
            <person name="Konstantinidis K.T."/>
            <person name="Eloe-Fadrosh E.A."/>
            <person name="Kyrpides N.C."/>
            <person name="Woyke T."/>
        </authorList>
    </citation>
    <scope>NUCLEOTIDE SEQUENCE</scope>
    <source>
        <strain evidence="2">GVMAG-M-3300023184-178</strain>
    </source>
</reference>
<sequence>MNFYSEDIIYGFIDDPGFENIIDLFYQDIYRLFCKYSEYVISSDYILFLLKDHKNKIVFRCIDTYFNIENCPSILIYHMFCNEQTNEIVYYILMICTKNKFKKYGYASMLLDDFIQHIKDKHCDDTTQNIKIILSSVESAVTFYETYGFRWTRESLFEHPTLMNYEKYEEGKEYFILELIV</sequence>
<evidence type="ECO:0000259" key="1">
    <source>
        <dbReference type="Pfam" id="PF13673"/>
    </source>
</evidence>
<dbReference type="InterPro" id="IPR016181">
    <property type="entry name" value="Acyl_CoA_acyltransferase"/>
</dbReference>
<dbReference type="Gene3D" id="3.40.630.30">
    <property type="match status" value="1"/>
</dbReference>
<evidence type="ECO:0000313" key="2">
    <source>
        <dbReference type="EMBL" id="QHT84998.1"/>
    </source>
</evidence>
<protein>
    <recommendedName>
        <fullName evidence="1">N-acetyltransferase domain-containing protein</fullName>
    </recommendedName>
</protein>
<name>A0A6C0HW84_9ZZZZ</name>
<dbReference type="GO" id="GO:0016747">
    <property type="term" value="F:acyltransferase activity, transferring groups other than amino-acyl groups"/>
    <property type="evidence" value="ECO:0007669"/>
    <property type="project" value="InterPro"/>
</dbReference>
<dbReference type="SUPFAM" id="SSF55729">
    <property type="entry name" value="Acyl-CoA N-acyltransferases (Nat)"/>
    <property type="match status" value="1"/>
</dbReference>
<organism evidence="2">
    <name type="scientific">viral metagenome</name>
    <dbReference type="NCBI Taxonomy" id="1070528"/>
    <lineage>
        <taxon>unclassified sequences</taxon>
        <taxon>metagenomes</taxon>
        <taxon>organismal metagenomes</taxon>
    </lineage>
</organism>
<dbReference type="Pfam" id="PF13673">
    <property type="entry name" value="Acetyltransf_10"/>
    <property type="match status" value="1"/>
</dbReference>
<accession>A0A6C0HW84</accession>
<feature type="domain" description="N-acetyltransferase" evidence="1">
    <location>
        <begin position="91"/>
        <end position="155"/>
    </location>
</feature>
<dbReference type="EMBL" id="MN740029">
    <property type="protein sequence ID" value="QHT84998.1"/>
    <property type="molecule type" value="Genomic_DNA"/>
</dbReference>
<proteinExistence type="predicted"/>